<reference evidence="1" key="1">
    <citation type="submission" date="2014-05" db="EMBL/GenBank/DDBJ databases">
        <authorList>
            <person name="Chronopoulou M."/>
        </authorList>
    </citation>
    <scope>NUCLEOTIDE SEQUENCE</scope>
    <source>
        <tissue evidence="1">Whole organism</tissue>
    </source>
</reference>
<evidence type="ECO:0000313" key="1">
    <source>
        <dbReference type="EMBL" id="CDW17892.1"/>
    </source>
</evidence>
<accession>A0A0K2SX21</accession>
<dbReference type="AlphaFoldDB" id="A0A0K2SX21"/>
<feature type="non-terminal residue" evidence="1">
    <location>
        <position position="1"/>
    </location>
</feature>
<proteinExistence type="predicted"/>
<sequence>LSLLMSKVASLPSQGSFHPLFDSSLNSLLLNIEISCMYPHGLEGIDLSCFLSLLRIQFGLLTEPFFLTNISNLLTA</sequence>
<name>A0A0K2SX21_LEPSM</name>
<dbReference type="EMBL" id="HACA01000531">
    <property type="protein sequence ID" value="CDW17892.1"/>
    <property type="molecule type" value="Transcribed_RNA"/>
</dbReference>
<protein>
    <submittedName>
        <fullName evidence="1">Uncharacterized protein</fullName>
    </submittedName>
</protein>
<organism evidence="1">
    <name type="scientific">Lepeophtheirus salmonis</name>
    <name type="common">Salmon louse</name>
    <name type="synonym">Caligus salmonis</name>
    <dbReference type="NCBI Taxonomy" id="72036"/>
    <lineage>
        <taxon>Eukaryota</taxon>
        <taxon>Metazoa</taxon>
        <taxon>Ecdysozoa</taxon>
        <taxon>Arthropoda</taxon>
        <taxon>Crustacea</taxon>
        <taxon>Multicrustacea</taxon>
        <taxon>Hexanauplia</taxon>
        <taxon>Copepoda</taxon>
        <taxon>Siphonostomatoida</taxon>
        <taxon>Caligidae</taxon>
        <taxon>Lepeophtheirus</taxon>
    </lineage>
</organism>